<evidence type="ECO:0000259" key="1">
    <source>
        <dbReference type="Pfam" id="PF11160"/>
    </source>
</evidence>
<comment type="caution">
    <text evidence="2">The sequence shown here is derived from an EMBL/GenBank/DDBJ whole genome shotgun (WGS) entry which is preliminary data.</text>
</comment>
<proteinExistence type="predicted"/>
<reference evidence="2" key="1">
    <citation type="journal article" date="2023" name="Mol. Phylogenet. Evol.">
        <title>Genome-scale phylogeny and comparative genomics of the fungal order Sordariales.</title>
        <authorList>
            <person name="Hensen N."/>
            <person name="Bonometti L."/>
            <person name="Westerberg I."/>
            <person name="Brannstrom I.O."/>
            <person name="Guillou S."/>
            <person name="Cros-Aarteil S."/>
            <person name="Calhoun S."/>
            <person name="Haridas S."/>
            <person name="Kuo A."/>
            <person name="Mondo S."/>
            <person name="Pangilinan J."/>
            <person name="Riley R."/>
            <person name="LaButti K."/>
            <person name="Andreopoulos B."/>
            <person name="Lipzen A."/>
            <person name="Chen C."/>
            <person name="Yan M."/>
            <person name="Daum C."/>
            <person name="Ng V."/>
            <person name="Clum A."/>
            <person name="Steindorff A."/>
            <person name="Ohm R.A."/>
            <person name="Martin F."/>
            <person name="Silar P."/>
            <person name="Natvig D.O."/>
            <person name="Lalanne C."/>
            <person name="Gautier V."/>
            <person name="Ament-Velasquez S.L."/>
            <person name="Kruys A."/>
            <person name="Hutchinson M.I."/>
            <person name="Powell A.J."/>
            <person name="Barry K."/>
            <person name="Miller A.N."/>
            <person name="Grigoriev I.V."/>
            <person name="Debuchy R."/>
            <person name="Gladieux P."/>
            <person name="Hiltunen Thoren M."/>
            <person name="Johannesson H."/>
        </authorList>
    </citation>
    <scope>NUCLEOTIDE SEQUENCE</scope>
    <source>
        <strain evidence="2">PSN293</strain>
    </source>
</reference>
<protein>
    <recommendedName>
        <fullName evidence="1">Hypervirulence associated protein TUDOR domain-containing protein</fullName>
    </recommendedName>
</protein>
<dbReference type="Proteomes" id="UP001301769">
    <property type="component" value="Unassembled WGS sequence"/>
</dbReference>
<organism evidence="2 3">
    <name type="scientific">Rhypophila decipiens</name>
    <dbReference type="NCBI Taxonomy" id="261697"/>
    <lineage>
        <taxon>Eukaryota</taxon>
        <taxon>Fungi</taxon>
        <taxon>Dikarya</taxon>
        <taxon>Ascomycota</taxon>
        <taxon>Pezizomycotina</taxon>
        <taxon>Sordariomycetes</taxon>
        <taxon>Sordariomycetidae</taxon>
        <taxon>Sordariales</taxon>
        <taxon>Naviculisporaceae</taxon>
        <taxon>Rhypophila</taxon>
    </lineage>
</organism>
<sequence>EQVVDKQGIPIKQGETVFTRVRGGKHEGQVDKIVYTEEEAHHEGVKHPPKVIFTDQHGHHVNHNPGTLSHVE</sequence>
<name>A0AAN7B292_9PEZI</name>
<feature type="non-terminal residue" evidence="2">
    <location>
        <position position="72"/>
    </location>
</feature>
<accession>A0AAN7B292</accession>
<reference evidence="2" key="2">
    <citation type="submission" date="2023-05" db="EMBL/GenBank/DDBJ databases">
        <authorList>
            <consortium name="Lawrence Berkeley National Laboratory"/>
            <person name="Steindorff A."/>
            <person name="Hensen N."/>
            <person name="Bonometti L."/>
            <person name="Westerberg I."/>
            <person name="Brannstrom I.O."/>
            <person name="Guillou S."/>
            <person name="Cros-Aarteil S."/>
            <person name="Calhoun S."/>
            <person name="Haridas S."/>
            <person name="Kuo A."/>
            <person name="Mondo S."/>
            <person name="Pangilinan J."/>
            <person name="Riley R."/>
            <person name="Labutti K."/>
            <person name="Andreopoulos B."/>
            <person name="Lipzen A."/>
            <person name="Chen C."/>
            <person name="Yanf M."/>
            <person name="Daum C."/>
            <person name="Ng V."/>
            <person name="Clum A."/>
            <person name="Ohm R."/>
            <person name="Martin F."/>
            <person name="Silar P."/>
            <person name="Natvig D."/>
            <person name="Lalanne C."/>
            <person name="Gautier V."/>
            <person name="Ament-Velasquez S.L."/>
            <person name="Kruys A."/>
            <person name="Hutchinson M.I."/>
            <person name="Powell A.J."/>
            <person name="Barry K."/>
            <person name="Miller A.N."/>
            <person name="Grigoriev I.V."/>
            <person name="Debuchy R."/>
            <person name="Gladieux P."/>
            <person name="Thoren M.H."/>
            <person name="Johannesson H."/>
        </authorList>
    </citation>
    <scope>NUCLEOTIDE SEQUENCE</scope>
    <source>
        <strain evidence="2">PSN293</strain>
    </source>
</reference>
<feature type="domain" description="Hypervirulence associated protein TUDOR" evidence="1">
    <location>
        <begin position="14"/>
        <end position="68"/>
    </location>
</feature>
<dbReference type="EMBL" id="MU858309">
    <property type="protein sequence ID" value="KAK4207247.1"/>
    <property type="molecule type" value="Genomic_DNA"/>
</dbReference>
<gene>
    <name evidence="2" type="ORF">QBC37DRAFT_247699</name>
</gene>
<evidence type="ECO:0000313" key="3">
    <source>
        <dbReference type="Proteomes" id="UP001301769"/>
    </source>
</evidence>
<keyword evidence="3" id="KW-1185">Reference proteome</keyword>
<feature type="non-terminal residue" evidence="2">
    <location>
        <position position="1"/>
    </location>
</feature>
<dbReference type="Pfam" id="PF11160">
    <property type="entry name" value="Hva1_TUDOR"/>
    <property type="match status" value="1"/>
</dbReference>
<dbReference type="InterPro" id="IPR021331">
    <property type="entry name" value="Hva1_TUDOR"/>
</dbReference>
<dbReference type="AlphaFoldDB" id="A0AAN7B292"/>
<dbReference type="Gene3D" id="2.30.30.1060">
    <property type="match status" value="1"/>
</dbReference>
<evidence type="ECO:0000313" key="2">
    <source>
        <dbReference type="EMBL" id="KAK4207247.1"/>
    </source>
</evidence>